<feature type="region of interest" description="Disordered" evidence="1">
    <location>
        <begin position="460"/>
        <end position="765"/>
    </location>
</feature>
<feature type="compositionally biased region" description="Low complexity" evidence="1">
    <location>
        <begin position="126"/>
        <end position="135"/>
    </location>
</feature>
<reference evidence="2 3" key="1">
    <citation type="submission" date="2017-10" db="EMBL/GenBank/DDBJ databases">
        <title>Comparative genomics in systemic dimorphic fungi from Ajellomycetaceae.</title>
        <authorList>
            <person name="Munoz J.F."/>
            <person name="Mcewen J.G."/>
            <person name="Clay O.K."/>
            <person name="Cuomo C.A."/>
        </authorList>
    </citation>
    <scope>NUCLEOTIDE SEQUENCE [LARGE SCALE GENOMIC DNA]</scope>
    <source>
        <strain evidence="2 3">UAMH7299</strain>
    </source>
</reference>
<sequence>MSMVSANAPSTTHAHSARYAGDAATAANLVTRSRSIGSKVADVDASPTSISSRDEYKLATAGAAATLAFQAAPGKHGASHVNAAQPQLNSLGSKAAYHASREQPTAASYATKSGQTEKYLSDPYAKRAASGAASSSRRRAESAPADPKASRSLPYAISAATASQKPVHLEEPISEEPELLFDPATVHNVAVANARRKLQTEPTGDTEVDEKRREGVRHASAISMAQQMWAVMPKVSERLETVEEHAVFGRPGNLHLTAQRLASERLAQLRDEQQEFLDYYQSGLQLPPRSTGYLGIRRRASSEGDAGNLDQEQSRRIRSEMTALQRKAVGMKDRKRAEDQAALIAAARKNVGATMNAIDEDIFVNSGKPPQDMVDDWEDRFNKRLRADREAKAAGGTVGGEGELAGYDNVEDVAKERLQPTLTDLHQTAEAEQARILNEKLDENHRWHWFMLDKEREAGRRADQKMLKKMEKEKKSRGISDIFRPKKDKGKSRAIDDQVEASGAAGAVTEFSTYDRELEETLDGVSESENAPPTSHVMHETAGEPSNSSSTSEGSLSSPGSGNRILGGSKDAQDTSTSEPQRRRSWLGGRGRQPSHGSETSKTAGAGGLFGRSRSAGEATEPKAQEQPVPKPPPTELAETTPAPASSEQQPTASAVAPQPENTDRLEVPSGGPRQWSTSTEGAPRTATGGQERPVRTKPKRSRWSFRDKIFGRPSSPTRSPGAFEVQRPTATAAEGGARQGESAAGASGAAPSSPPKFSKFQENL</sequence>
<evidence type="ECO:0000256" key="1">
    <source>
        <dbReference type="SAM" id="MobiDB-lite"/>
    </source>
</evidence>
<evidence type="ECO:0000313" key="2">
    <source>
        <dbReference type="EMBL" id="PGH14845.1"/>
    </source>
</evidence>
<feature type="compositionally biased region" description="Basic and acidic residues" evidence="1">
    <location>
        <begin position="460"/>
        <end position="478"/>
    </location>
</feature>
<dbReference type="GO" id="GO:0070941">
    <property type="term" value="P:eisosome assembly"/>
    <property type="evidence" value="ECO:0007669"/>
    <property type="project" value="TreeGrafter"/>
</dbReference>
<feature type="region of interest" description="Disordered" evidence="1">
    <location>
        <begin position="194"/>
        <end position="213"/>
    </location>
</feature>
<dbReference type="OrthoDB" id="4070583at2759"/>
<name>A0A2B7Y0X5_POLH7</name>
<dbReference type="PANTHER" id="PTHR28298">
    <property type="entry name" value="EISOSOME PROTEIN 1"/>
    <property type="match status" value="1"/>
</dbReference>
<evidence type="ECO:0000313" key="3">
    <source>
        <dbReference type="Proteomes" id="UP000224634"/>
    </source>
</evidence>
<dbReference type="PANTHER" id="PTHR28298:SF1">
    <property type="entry name" value="EISOSOME PROTEIN 1"/>
    <property type="match status" value="1"/>
</dbReference>
<accession>A0A2B7Y0X5</accession>
<comment type="caution">
    <text evidence="2">The sequence shown here is derived from an EMBL/GenBank/DDBJ whole genome shotgun (WGS) entry which is preliminary data.</text>
</comment>
<feature type="compositionally biased region" description="Polar residues" evidence="1">
    <location>
        <begin position="102"/>
        <end position="118"/>
    </location>
</feature>
<feature type="compositionally biased region" description="Low complexity" evidence="1">
    <location>
        <begin position="636"/>
        <end position="645"/>
    </location>
</feature>
<feature type="region of interest" description="Disordered" evidence="1">
    <location>
        <begin position="95"/>
        <end position="152"/>
    </location>
</feature>
<dbReference type="InterPro" id="IPR024527">
    <property type="entry name" value="Eisosome1"/>
</dbReference>
<keyword evidence="3" id="KW-1185">Reference proteome</keyword>
<organism evidence="2 3">
    <name type="scientific">Polytolypa hystricis (strain UAMH7299)</name>
    <dbReference type="NCBI Taxonomy" id="1447883"/>
    <lineage>
        <taxon>Eukaryota</taxon>
        <taxon>Fungi</taxon>
        <taxon>Dikarya</taxon>
        <taxon>Ascomycota</taxon>
        <taxon>Pezizomycotina</taxon>
        <taxon>Eurotiomycetes</taxon>
        <taxon>Eurotiomycetidae</taxon>
        <taxon>Onygenales</taxon>
        <taxon>Onygenales incertae sedis</taxon>
        <taxon>Polytolypa</taxon>
    </lineage>
</organism>
<dbReference type="EMBL" id="PDNA01000089">
    <property type="protein sequence ID" value="PGH14845.1"/>
    <property type="molecule type" value="Genomic_DNA"/>
</dbReference>
<dbReference type="Pfam" id="PF12757">
    <property type="entry name" value="Eisosome1"/>
    <property type="match status" value="1"/>
</dbReference>
<gene>
    <name evidence="2" type="ORF">AJ80_05771</name>
</gene>
<dbReference type="STRING" id="1447883.A0A2B7Y0X5"/>
<feature type="compositionally biased region" description="Low complexity" evidence="1">
    <location>
        <begin position="733"/>
        <end position="752"/>
    </location>
</feature>
<dbReference type="Proteomes" id="UP000224634">
    <property type="component" value="Unassembled WGS sequence"/>
</dbReference>
<proteinExistence type="predicted"/>
<dbReference type="AlphaFoldDB" id="A0A2B7Y0X5"/>
<protein>
    <submittedName>
        <fullName evidence="2">Uncharacterized protein</fullName>
    </submittedName>
</protein>
<feature type="compositionally biased region" description="Low complexity" evidence="1">
    <location>
        <begin position="543"/>
        <end position="563"/>
    </location>
</feature>